<proteinExistence type="predicted"/>
<comment type="subcellular location">
    <subcellularLocation>
        <location evidence="1">Nucleus</location>
    </subcellularLocation>
</comment>
<dbReference type="GO" id="GO:0032259">
    <property type="term" value="P:methylation"/>
    <property type="evidence" value="ECO:0007669"/>
    <property type="project" value="UniProtKB-KW"/>
</dbReference>
<feature type="compositionally biased region" description="Basic and acidic residues" evidence="2">
    <location>
        <begin position="1"/>
        <end position="13"/>
    </location>
</feature>
<dbReference type="AlphaFoldDB" id="A0A1Y2HVF2"/>
<dbReference type="GO" id="GO:0004483">
    <property type="term" value="F:methyltransferase cap1 activity"/>
    <property type="evidence" value="ECO:0007669"/>
    <property type="project" value="UniProtKB-UniRule"/>
</dbReference>
<dbReference type="GO" id="GO:0005737">
    <property type="term" value="C:cytoplasm"/>
    <property type="evidence" value="ECO:0007669"/>
    <property type="project" value="TreeGrafter"/>
</dbReference>
<dbReference type="SUPFAM" id="SSF53335">
    <property type="entry name" value="S-adenosyl-L-methionine-dependent methyltransferases"/>
    <property type="match status" value="1"/>
</dbReference>
<evidence type="ECO:0000256" key="1">
    <source>
        <dbReference type="RuleBase" id="RU368012"/>
    </source>
</evidence>
<dbReference type="GO" id="GO:0005634">
    <property type="term" value="C:nucleus"/>
    <property type="evidence" value="ECO:0007669"/>
    <property type="project" value="UniProtKB-SubCell"/>
</dbReference>
<evidence type="ECO:0000259" key="3">
    <source>
        <dbReference type="PROSITE" id="PS51613"/>
    </source>
</evidence>
<dbReference type="InterPro" id="IPR002877">
    <property type="entry name" value="RNA_MeTrfase_FtsJ_dom"/>
</dbReference>
<reference evidence="4 5" key="1">
    <citation type="submission" date="2016-07" db="EMBL/GenBank/DDBJ databases">
        <title>Pervasive Adenine N6-methylation of Active Genes in Fungi.</title>
        <authorList>
            <consortium name="DOE Joint Genome Institute"/>
            <person name="Mondo S.J."/>
            <person name="Dannebaum R.O."/>
            <person name="Kuo R.C."/>
            <person name="Labutti K."/>
            <person name="Haridas S."/>
            <person name="Kuo A."/>
            <person name="Salamov A."/>
            <person name="Ahrendt S.R."/>
            <person name="Lipzen A."/>
            <person name="Sullivan W."/>
            <person name="Andreopoulos W.B."/>
            <person name="Clum A."/>
            <person name="Lindquist E."/>
            <person name="Daum C."/>
            <person name="Ramamoorthy G.K."/>
            <person name="Gryganskyi A."/>
            <person name="Culley D."/>
            <person name="Magnuson J.K."/>
            <person name="James T.Y."/>
            <person name="O'Malley M.A."/>
            <person name="Stajich J.E."/>
            <person name="Spatafora J.W."/>
            <person name="Visel A."/>
            <person name="Grigoriev I.V."/>
        </authorList>
    </citation>
    <scope>NUCLEOTIDE SEQUENCE [LARGE SCALE GENOMIC DNA]</scope>
    <source>
        <strain evidence="4 5">PL171</strain>
    </source>
</reference>
<name>A0A1Y2HVF2_9FUNG</name>
<evidence type="ECO:0000313" key="5">
    <source>
        <dbReference type="Proteomes" id="UP000193411"/>
    </source>
</evidence>
<comment type="function">
    <text evidence="1">S-adenosyl-L-methionine-dependent methyltransferase that mediates RNA cap1 2'-O-ribose methylation to the 5'-cap structure of RNAs. Methylates the ribose of the first nucleotide of a m(7)GpppG-capped mRNA to produce m(7)GpppNmp (cap1).</text>
</comment>
<keyword evidence="5" id="KW-1185">Reference proteome</keyword>
<evidence type="ECO:0000313" key="4">
    <source>
        <dbReference type="EMBL" id="ORZ37112.1"/>
    </source>
</evidence>
<keyword evidence="1 4" id="KW-0489">Methyltransferase</keyword>
<feature type="domain" description="RrmJ-type SAM-dependent 2'-O-MTase" evidence="3">
    <location>
        <begin position="154"/>
        <end position="392"/>
    </location>
</feature>
<keyword evidence="1" id="KW-0539">Nucleus</keyword>
<accession>A0A1Y2HVF2</accession>
<dbReference type="PANTHER" id="PTHR16121:SF0">
    <property type="entry name" value="CAP-SPECIFIC MRNA (NUCLEOSIDE-2'-O-)-METHYLTRANSFERASE 1"/>
    <property type="match status" value="1"/>
</dbReference>
<dbReference type="Gene3D" id="3.40.50.12760">
    <property type="match status" value="1"/>
</dbReference>
<dbReference type="EC" id="2.1.1.57" evidence="1"/>
<comment type="caution">
    <text evidence="4">The sequence shown here is derived from an EMBL/GenBank/DDBJ whole genome shotgun (WGS) entry which is preliminary data.</text>
</comment>
<sequence>MDSWRRQPADDFRPVTGSASRQLDRRHAQPPSSVAAGGQAPVTTVNRFAALDPDAQALPRPVFGAGRSLGNPMPTIMEVQWLHNRGNPTKGLRPDIATVESEDSLDIDYDLFGDRQLMQRILDGKSKLGQALTDNHLKRARTMTNPYDRIGKTIFINRAAVKLAEIDAACGLTSNLPPPPSSPTSSTSTPGYPPTVIADLCSGPGGFSEYLLWRTHHDARDDVTAVGFTQNPPPAENVDPEYLESIRFWADKFHPLANAAHRFVTHYGLDVNQGSGNIMDLANVHGLAAYIDSRTRGQGAMLVTSDGGISVRGNEHRQEVLTRHLKLCEVLCALHVLARNGQLVLKVYDVASPFMAGLVYLIHCCFRRVALTKPLSSRPANSERYVVAQGLLERRPANVIEALEQVHERMLSGECVSEIVNVAEMFAGGFREYLVGVNKLHAQTQAEALEALVGALPETADESAGGRGACGKGAGETGLVRACLQRWKLWEHVKGGAMGGR</sequence>
<protein>
    <recommendedName>
        <fullName evidence="1">Cap-specific mRNA (nucleoside-2'-O-)-methyltransferase 1</fullName>
        <ecNumber evidence="1">2.1.1.57</ecNumber>
    </recommendedName>
    <alternativeName>
        <fullName evidence="1">Cap1 2'O-ribose methyltransferase 1</fullName>
    </alternativeName>
</protein>
<dbReference type="EMBL" id="MCFL01000014">
    <property type="protein sequence ID" value="ORZ37112.1"/>
    <property type="molecule type" value="Genomic_DNA"/>
</dbReference>
<gene>
    <name evidence="4" type="ORF">BCR44DRAFT_63017</name>
</gene>
<evidence type="ECO:0000256" key="2">
    <source>
        <dbReference type="SAM" id="MobiDB-lite"/>
    </source>
</evidence>
<dbReference type="GO" id="GO:0003676">
    <property type="term" value="F:nucleic acid binding"/>
    <property type="evidence" value="ECO:0007669"/>
    <property type="project" value="UniProtKB-UniRule"/>
</dbReference>
<organism evidence="4 5">
    <name type="scientific">Catenaria anguillulae PL171</name>
    <dbReference type="NCBI Taxonomy" id="765915"/>
    <lineage>
        <taxon>Eukaryota</taxon>
        <taxon>Fungi</taxon>
        <taxon>Fungi incertae sedis</taxon>
        <taxon>Blastocladiomycota</taxon>
        <taxon>Blastocladiomycetes</taxon>
        <taxon>Blastocladiales</taxon>
        <taxon>Catenariaceae</taxon>
        <taxon>Catenaria</taxon>
    </lineage>
</organism>
<keyword evidence="1" id="KW-0506">mRNA capping</keyword>
<keyword evidence="1" id="KW-0949">S-adenosyl-L-methionine</keyword>
<comment type="catalytic activity">
    <reaction evidence="1">
        <text>a 5'-end (N(7)-methyl 5'-triphosphoguanosine)-ribonucleoside in mRNA + S-adenosyl-L-methionine = a 5'-end (N(7)-methyl 5'-triphosphoguanosine)-(2'-O-methyl-ribonucleoside) in mRNA + S-adenosyl-L-homocysteine + H(+)</text>
        <dbReference type="Rhea" id="RHEA:67020"/>
        <dbReference type="Rhea" id="RHEA-COMP:17167"/>
        <dbReference type="Rhea" id="RHEA-COMP:17168"/>
        <dbReference type="ChEBI" id="CHEBI:15378"/>
        <dbReference type="ChEBI" id="CHEBI:57856"/>
        <dbReference type="ChEBI" id="CHEBI:59789"/>
        <dbReference type="ChEBI" id="CHEBI:156461"/>
        <dbReference type="ChEBI" id="CHEBI:167609"/>
        <dbReference type="EC" id="2.1.1.57"/>
    </reaction>
</comment>
<keyword evidence="1" id="KW-0507">mRNA processing</keyword>
<dbReference type="Pfam" id="PF01728">
    <property type="entry name" value="FtsJ"/>
    <property type="match status" value="1"/>
</dbReference>
<dbReference type="InterPro" id="IPR050851">
    <property type="entry name" value="mRNA_Cap_2O-Ribose_MeTrfase"/>
</dbReference>
<feature type="region of interest" description="Disordered" evidence="2">
    <location>
        <begin position="1"/>
        <end position="40"/>
    </location>
</feature>
<dbReference type="PANTHER" id="PTHR16121">
    <property type="entry name" value="CAP-SPECIFIC MRNA (NUCLEOSIDE-2'-O-)-METHYLTRANSFERASE 1-RELATED"/>
    <property type="match status" value="1"/>
</dbReference>
<dbReference type="GO" id="GO:0006370">
    <property type="term" value="P:7-methylguanosine mRNA capping"/>
    <property type="evidence" value="ECO:0007669"/>
    <property type="project" value="UniProtKB-UniRule"/>
</dbReference>
<dbReference type="OrthoDB" id="10251234at2759"/>
<dbReference type="InterPro" id="IPR025816">
    <property type="entry name" value="RrmJ-type_MeTrfase"/>
</dbReference>
<dbReference type="InterPro" id="IPR029063">
    <property type="entry name" value="SAM-dependent_MTases_sf"/>
</dbReference>
<keyword evidence="1 4" id="KW-0808">Transferase</keyword>
<dbReference type="STRING" id="765915.A0A1Y2HVF2"/>
<dbReference type="GO" id="GO:0016556">
    <property type="term" value="P:mRNA modification"/>
    <property type="evidence" value="ECO:0007669"/>
    <property type="project" value="UniProtKB-UniRule"/>
</dbReference>
<dbReference type="Proteomes" id="UP000193411">
    <property type="component" value="Unassembled WGS sequence"/>
</dbReference>
<dbReference type="PROSITE" id="PS51613">
    <property type="entry name" value="SAM_MT_RRMJ"/>
    <property type="match status" value="1"/>
</dbReference>